<evidence type="ECO:0000259" key="2">
    <source>
        <dbReference type="Pfam" id="PF08458"/>
    </source>
</evidence>
<feature type="domain" description="Pleckstrin-like plant" evidence="2">
    <location>
        <begin position="78"/>
        <end position="146"/>
    </location>
</feature>
<dbReference type="Pfam" id="PF08458">
    <property type="entry name" value="PH_2"/>
    <property type="match status" value="1"/>
</dbReference>
<dbReference type="InterPro" id="IPR040269">
    <property type="entry name" value="VAB"/>
</dbReference>
<dbReference type="InterPro" id="IPR013666">
    <property type="entry name" value="PH_pln"/>
</dbReference>
<dbReference type="Pfam" id="PF05703">
    <property type="entry name" value="Auxin_canalis"/>
    <property type="match status" value="1"/>
</dbReference>
<sequence>MGADHEQILTVVNSAMNARTSGDIMTLTAGAATALRGAATLRARLGKGTTFALGEEKGEGGNELHVSKALNFIATGEETLKRTRKGVIFGVHSDIPAWTKREVEGNSEQRGYFGIETGDRITEVEYESNGDKQMWIDGIQYMLNCRNNIAYF</sequence>
<dbReference type="PANTHER" id="PTHR31351">
    <property type="entry name" value="EXPRESSED PROTEIN"/>
    <property type="match status" value="1"/>
</dbReference>
<organism evidence="3 4">
    <name type="scientific">Hibiscus syriacus</name>
    <name type="common">Rose of Sharon</name>
    <dbReference type="NCBI Taxonomy" id="106335"/>
    <lineage>
        <taxon>Eukaryota</taxon>
        <taxon>Viridiplantae</taxon>
        <taxon>Streptophyta</taxon>
        <taxon>Embryophyta</taxon>
        <taxon>Tracheophyta</taxon>
        <taxon>Spermatophyta</taxon>
        <taxon>Magnoliopsida</taxon>
        <taxon>eudicotyledons</taxon>
        <taxon>Gunneridae</taxon>
        <taxon>Pentapetalae</taxon>
        <taxon>rosids</taxon>
        <taxon>malvids</taxon>
        <taxon>Malvales</taxon>
        <taxon>Malvaceae</taxon>
        <taxon>Malvoideae</taxon>
        <taxon>Hibiscus</taxon>
    </lineage>
</organism>
<feature type="domain" description="VAN3-binding protein-like auxin canalisation" evidence="1">
    <location>
        <begin position="1"/>
        <end position="49"/>
    </location>
</feature>
<dbReference type="AlphaFoldDB" id="A0A6A3C4K7"/>
<dbReference type="Proteomes" id="UP000436088">
    <property type="component" value="Unassembled WGS sequence"/>
</dbReference>
<dbReference type="InterPro" id="IPR008546">
    <property type="entry name" value="VAN3-bd-like_auxin_canal"/>
</dbReference>
<name>A0A6A3C4K7_HIBSY</name>
<dbReference type="GO" id="GO:0051213">
    <property type="term" value="F:dioxygenase activity"/>
    <property type="evidence" value="ECO:0007669"/>
    <property type="project" value="UniProtKB-KW"/>
</dbReference>
<protein>
    <submittedName>
        <fullName evidence="3">Glyoxalase/Bleomycin resistance protein/Dioxygenase superfamily protein isoform 1</fullName>
    </submittedName>
</protein>
<accession>A0A6A3C4K7</accession>
<comment type="caution">
    <text evidence="3">The sequence shown here is derived from an EMBL/GenBank/DDBJ whole genome shotgun (WGS) entry which is preliminary data.</text>
</comment>
<evidence type="ECO:0000313" key="3">
    <source>
        <dbReference type="EMBL" id="KAE8724125.1"/>
    </source>
</evidence>
<evidence type="ECO:0000313" key="4">
    <source>
        <dbReference type="Proteomes" id="UP000436088"/>
    </source>
</evidence>
<proteinExistence type="predicted"/>
<reference evidence="3" key="1">
    <citation type="submission" date="2019-09" db="EMBL/GenBank/DDBJ databases">
        <title>Draft genome information of white flower Hibiscus syriacus.</title>
        <authorList>
            <person name="Kim Y.-M."/>
        </authorList>
    </citation>
    <scope>NUCLEOTIDE SEQUENCE [LARGE SCALE GENOMIC DNA]</scope>
    <source>
        <strain evidence="3">YM2019G1</strain>
    </source>
</reference>
<gene>
    <name evidence="3" type="ORF">F3Y22_tig00010869pilonHSYRG00002</name>
</gene>
<evidence type="ECO:0000259" key="1">
    <source>
        <dbReference type="Pfam" id="PF05703"/>
    </source>
</evidence>
<keyword evidence="4" id="KW-1185">Reference proteome</keyword>
<dbReference type="PANTHER" id="PTHR31351:SF2">
    <property type="entry name" value="PHOSPHOINOSITIDE BINDING PROTEIN"/>
    <property type="match status" value="1"/>
</dbReference>
<dbReference type="EMBL" id="VEPZ02000483">
    <property type="protein sequence ID" value="KAE8724125.1"/>
    <property type="molecule type" value="Genomic_DNA"/>
</dbReference>